<dbReference type="SUPFAM" id="SSF50199">
    <property type="entry name" value="Staphylococcal nuclease"/>
    <property type="match status" value="1"/>
</dbReference>
<evidence type="ECO:0000313" key="7">
    <source>
        <dbReference type="EMBL" id="EEO28001.2"/>
    </source>
</evidence>
<keyword evidence="3" id="KW-0378">Hydrolase</keyword>
<dbReference type="PANTHER" id="PTHR12302">
    <property type="entry name" value="EBNA2 BINDING PROTEIN P100"/>
    <property type="match status" value="1"/>
</dbReference>
<protein>
    <recommendedName>
        <fullName evidence="6">TNase-like domain-containing protein</fullName>
    </recommendedName>
</protein>
<evidence type="ECO:0000256" key="1">
    <source>
        <dbReference type="ARBA" id="ARBA00022722"/>
    </source>
</evidence>
<dbReference type="SMART" id="SM00318">
    <property type="entry name" value="SNc"/>
    <property type="match status" value="1"/>
</dbReference>
<keyword evidence="8" id="KW-1185">Reference proteome</keyword>
<evidence type="ECO:0000259" key="6">
    <source>
        <dbReference type="PROSITE" id="PS50830"/>
    </source>
</evidence>
<keyword evidence="2" id="KW-0255">Endonuclease</keyword>
<dbReference type="Gene3D" id="2.40.50.90">
    <property type="match status" value="1"/>
</dbReference>
<sequence>MRAWVLFCLLVLQAPLALAWQGVVTQVIDGDSLKIRHESGRIYDVRLYGVDSPELAQKNGPQARDAAKKLVEDRSVDVQVVNVDPNGTTVAVVAINDQYSLQAFLVGSGMAWVYEGHCDLRICAQWQSMEKQARGAGRGLWADSHPVPPWTWRQQRHAAQKAVPKKTPVKKRNTARRKKTVKKAPADISAQLQANE</sequence>
<feature type="signal peptide" evidence="5">
    <location>
        <begin position="1"/>
        <end position="19"/>
    </location>
</feature>
<dbReference type="PROSITE" id="PS50830">
    <property type="entry name" value="TNASE_3"/>
    <property type="match status" value="1"/>
</dbReference>
<evidence type="ECO:0000256" key="3">
    <source>
        <dbReference type="ARBA" id="ARBA00022801"/>
    </source>
</evidence>
<dbReference type="GO" id="GO:0016787">
    <property type="term" value="F:hydrolase activity"/>
    <property type="evidence" value="ECO:0007669"/>
    <property type="project" value="UniProtKB-KW"/>
</dbReference>
<dbReference type="AlphaFoldDB" id="C3X465"/>
<dbReference type="GO" id="GO:0004519">
    <property type="term" value="F:endonuclease activity"/>
    <property type="evidence" value="ECO:0007669"/>
    <property type="project" value="UniProtKB-KW"/>
</dbReference>
<keyword evidence="5" id="KW-0732">Signal</keyword>
<proteinExistence type="predicted"/>
<evidence type="ECO:0000313" key="8">
    <source>
        <dbReference type="Proteomes" id="UP000003973"/>
    </source>
</evidence>
<feature type="region of interest" description="Disordered" evidence="4">
    <location>
        <begin position="154"/>
        <end position="196"/>
    </location>
</feature>
<dbReference type="Pfam" id="PF00565">
    <property type="entry name" value="SNase"/>
    <property type="match status" value="1"/>
</dbReference>
<evidence type="ECO:0000256" key="2">
    <source>
        <dbReference type="ARBA" id="ARBA00022759"/>
    </source>
</evidence>
<gene>
    <name evidence="7" type="ORF">OFAG_01154</name>
</gene>
<dbReference type="InterPro" id="IPR016071">
    <property type="entry name" value="Staphylococal_nuclease_OB-fold"/>
</dbReference>
<evidence type="ECO:0000256" key="5">
    <source>
        <dbReference type="SAM" id="SignalP"/>
    </source>
</evidence>
<feature type="domain" description="TNase-like" evidence="6">
    <location>
        <begin position="18"/>
        <end position="143"/>
    </location>
</feature>
<dbReference type="HOGENOM" id="CLU_046484_7_0_4"/>
<feature type="compositionally biased region" description="Basic residues" evidence="4">
    <location>
        <begin position="154"/>
        <end position="182"/>
    </location>
</feature>
<accession>C3X465</accession>
<dbReference type="EMBL" id="ACDP02000008">
    <property type="protein sequence ID" value="EEO28001.2"/>
    <property type="molecule type" value="Genomic_DNA"/>
</dbReference>
<name>C3X465_9BURK</name>
<dbReference type="InterPro" id="IPR035437">
    <property type="entry name" value="SNase_OB-fold_sf"/>
</dbReference>
<organism evidence="7 8">
    <name type="scientific">Oxalobacter paraformigenes</name>
    <dbReference type="NCBI Taxonomy" id="556268"/>
    <lineage>
        <taxon>Bacteria</taxon>
        <taxon>Pseudomonadati</taxon>
        <taxon>Pseudomonadota</taxon>
        <taxon>Betaproteobacteria</taxon>
        <taxon>Burkholderiales</taxon>
        <taxon>Oxalobacteraceae</taxon>
        <taxon>Oxalobacter</taxon>
    </lineage>
</organism>
<keyword evidence="1" id="KW-0540">Nuclease</keyword>
<dbReference type="Proteomes" id="UP000003973">
    <property type="component" value="Unassembled WGS sequence"/>
</dbReference>
<dbReference type="RefSeq" id="WP_020994900.1">
    <property type="nucleotide sequence ID" value="NZ_CABMNL010000001.1"/>
</dbReference>
<comment type="caution">
    <text evidence="7">The sequence shown here is derived from an EMBL/GenBank/DDBJ whole genome shotgun (WGS) entry which is preliminary data.</text>
</comment>
<dbReference type="eggNOG" id="COG1525">
    <property type="taxonomic scope" value="Bacteria"/>
</dbReference>
<reference evidence="7" key="1">
    <citation type="submission" date="2011-10" db="EMBL/GenBank/DDBJ databases">
        <title>The Genome Sequence of Oxalobacter formigenes HOxBLS.</title>
        <authorList>
            <consortium name="The Broad Institute Genome Sequencing Platform"/>
            <person name="Earl A."/>
            <person name="Ward D."/>
            <person name="Feldgarden M."/>
            <person name="Gevers D."/>
            <person name="Allison M.J."/>
            <person name="Humphrey S."/>
            <person name="Young S.K."/>
            <person name="Zeng Q."/>
            <person name="Gargeya S."/>
            <person name="Fitzgerald M."/>
            <person name="Haas B."/>
            <person name="Abouelleil A."/>
            <person name="Alvarado L."/>
            <person name="Arachchi H.M."/>
            <person name="Berlin A."/>
            <person name="Brown A."/>
            <person name="Chapman S.B."/>
            <person name="Chen Z."/>
            <person name="Dunbar C."/>
            <person name="Freedman E."/>
            <person name="Gearin G."/>
            <person name="Goldberg J."/>
            <person name="Griggs A."/>
            <person name="Gujja S."/>
            <person name="Heiman D."/>
            <person name="Howarth C."/>
            <person name="Larson L."/>
            <person name="Lui A."/>
            <person name="MacDonald P.J.P."/>
            <person name="Montmayeur A."/>
            <person name="Murphy C."/>
            <person name="Neiman D."/>
            <person name="Pearson M."/>
            <person name="Priest M."/>
            <person name="Roberts A."/>
            <person name="Saif S."/>
            <person name="Shea T."/>
            <person name="Shenoy N."/>
            <person name="Sisk P."/>
            <person name="Stolte C."/>
            <person name="Sykes S."/>
            <person name="Wortman J."/>
            <person name="Nusbaum C."/>
            <person name="Birren B."/>
        </authorList>
    </citation>
    <scope>NUCLEOTIDE SEQUENCE [LARGE SCALE GENOMIC DNA]</scope>
    <source>
        <strain evidence="7">HOxBLS</strain>
    </source>
</reference>
<feature type="chain" id="PRO_5002934096" description="TNase-like domain-containing protein" evidence="5">
    <location>
        <begin position="20"/>
        <end position="196"/>
    </location>
</feature>
<dbReference type="PANTHER" id="PTHR12302:SF3">
    <property type="entry name" value="SERINE_THREONINE-PROTEIN KINASE 31"/>
    <property type="match status" value="1"/>
</dbReference>
<evidence type="ECO:0000256" key="4">
    <source>
        <dbReference type="SAM" id="MobiDB-lite"/>
    </source>
</evidence>